<protein>
    <submittedName>
        <fullName evidence="1">Uncharacterized protein</fullName>
    </submittedName>
</protein>
<evidence type="ECO:0000313" key="1">
    <source>
        <dbReference type="EMBL" id="JAP89686.1"/>
    </source>
</evidence>
<gene>
    <name evidence="1" type="ORF">TPC1_30819</name>
</gene>
<feature type="non-terminal residue" evidence="1">
    <location>
        <position position="1"/>
    </location>
</feature>
<organism evidence="1">
    <name type="scientific">Trepomonas sp. PC1</name>
    <dbReference type="NCBI Taxonomy" id="1076344"/>
    <lineage>
        <taxon>Eukaryota</taxon>
        <taxon>Metamonada</taxon>
        <taxon>Diplomonadida</taxon>
        <taxon>Hexamitidae</taxon>
        <taxon>Hexamitinae</taxon>
        <taxon>Trepomonas</taxon>
    </lineage>
</organism>
<dbReference type="EMBL" id="GDID01006920">
    <property type="protein sequence ID" value="JAP89686.1"/>
    <property type="molecule type" value="Transcribed_RNA"/>
</dbReference>
<sequence length="476" mass="55566">FDEKQYLDMTAGYDQYLNAIFDDLDQIELTSLQAEQKICDLDKQIILLNSQEQILNKNFLLRDQMSSKLNQNVNKISSITGLIFRLDSFYEEFQVSDEVFKALDDPFSQNFIKNIDALQKLISNPHFLTIFAKYQFQNDRLGQTLQKINKAHNLILGKLDELINKNQLDMNLIDPKLFNFAKQFALITRSEKFDQISYSFINYVSVQMDQIFQKCELAQKQPNFLCYPPTNTDGLAEFNLFMPNLCQKKYNFENSCDLQELHGFSQLGEPMGIIYQNCYMFNFKHQNRHIFQSELSLNKKSTSKIKKIALTKLAFNQSIYPEHFVCFLLTLTDGAIQKLFQQYQETFNQKLKHDFTNLYFQLQESCESLIQQFDFTGCANFIVQTKHMLQTVLDPQILVLIQKLQNAAAYKLLLYYKQQFGCFHGKGLKQINGQIQSFQNSSFELEEKAIEVTEQFKIDCLRCFLVKKLGSNGSTL</sequence>
<reference evidence="1" key="1">
    <citation type="submission" date="2015-07" db="EMBL/GenBank/DDBJ databases">
        <title>Adaptation to a free-living lifestyle via gene acquisitions in the diplomonad Trepomonas sp. PC1.</title>
        <authorList>
            <person name="Xu F."/>
            <person name="Jerlstrom-Hultqvist J."/>
            <person name="Kolisko M."/>
            <person name="Simpson A.G.B."/>
            <person name="Roger A.J."/>
            <person name="Svard S.G."/>
            <person name="Andersson J.O."/>
        </authorList>
    </citation>
    <scope>NUCLEOTIDE SEQUENCE</scope>
    <source>
        <strain evidence="1">PC1</strain>
    </source>
</reference>
<proteinExistence type="predicted"/>
<feature type="non-terminal residue" evidence="1">
    <location>
        <position position="476"/>
    </location>
</feature>
<accession>A0A146K1V1</accession>
<name>A0A146K1V1_9EUKA</name>
<dbReference type="AlphaFoldDB" id="A0A146K1V1"/>